<name>A0A951UGW2_9NOST</name>
<evidence type="ECO:0000259" key="3">
    <source>
        <dbReference type="Pfam" id="PF15615"/>
    </source>
</evidence>
<keyword evidence="2" id="KW-1133">Transmembrane helix</keyword>
<evidence type="ECO:0000313" key="4">
    <source>
        <dbReference type="EMBL" id="MBW4561470.1"/>
    </source>
</evidence>
<keyword evidence="2" id="KW-0812">Transmembrane</keyword>
<feature type="transmembrane region" description="Helical" evidence="2">
    <location>
        <begin position="28"/>
        <end position="47"/>
    </location>
</feature>
<comment type="caution">
    <text evidence="4">The sequence shown here is derived from an EMBL/GenBank/DDBJ whole genome shotgun (WGS) entry which is preliminary data.</text>
</comment>
<evidence type="ECO:0000313" key="5">
    <source>
        <dbReference type="Proteomes" id="UP000715781"/>
    </source>
</evidence>
<feature type="coiled-coil region" evidence="1">
    <location>
        <begin position="89"/>
        <end position="298"/>
    </location>
</feature>
<dbReference type="Proteomes" id="UP000715781">
    <property type="component" value="Unassembled WGS sequence"/>
</dbReference>
<dbReference type="InterPro" id="IPR028932">
    <property type="entry name" value="TerB-C"/>
</dbReference>
<dbReference type="AlphaFoldDB" id="A0A951UGW2"/>
<dbReference type="Pfam" id="PF15615">
    <property type="entry name" value="TerB_C"/>
    <property type="match status" value="1"/>
</dbReference>
<reference evidence="4" key="1">
    <citation type="submission" date="2021-05" db="EMBL/GenBank/DDBJ databases">
        <authorList>
            <person name="Pietrasiak N."/>
            <person name="Ward R."/>
            <person name="Stajich J.E."/>
            <person name="Kurbessoian T."/>
        </authorList>
    </citation>
    <scope>NUCLEOTIDE SEQUENCE</scope>
    <source>
        <strain evidence="4">JT2-VF2</strain>
    </source>
</reference>
<gene>
    <name evidence="4" type="ORF">KME32_09995</name>
</gene>
<reference evidence="4" key="2">
    <citation type="journal article" date="2022" name="Microbiol. Resour. Announc.">
        <title>Metagenome Sequencing to Explore Phylogenomics of Terrestrial Cyanobacteria.</title>
        <authorList>
            <person name="Ward R.D."/>
            <person name="Stajich J.E."/>
            <person name="Johansen J.R."/>
            <person name="Huntemann M."/>
            <person name="Clum A."/>
            <person name="Foster B."/>
            <person name="Foster B."/>
            <person name="Roux S."/>
            <person name="Palaniappan K."/>
            <person name="Varghese N."/>
            <person name="Mukherjee S."/>
            <person name="Reddy T.B.K."/>
            <person name="Daum C."/>
            <person name="Copeland A."/>
            <person name="Chen I.A."/>
            <person name="Ivanova N.N."/>
            <person name="Kyrpides N.C."/>
            <person name="Shapiro N."/>
            <person name="Eloe-Fadrosh E.A."/>
            <person name="Pietrasiak N."/>
        </authorList>
    </citation>
    <scope>NUCLEOTIDE SEQUENCE</scope>
    <source>
        <strain evidence="4">JT2-VF2</strain>
    </source>
</reference>
<evidence type="ECO:0000256" key="1">
    <source>
        <dbReference type="SAM" id="Coils"/>
    </source>
</evidence>
<organism evidence="4 5">
    <name type="scientific">Mojavia pulchra JT2-VF2</name>
    <dbReference type="NCBI Taxonomy" id="287848"/>
    <lineage>
        <taxon>Bacteria</taxon>
        <taxon>Bacillati</taxon>
        <taxon>Cyanobacteriota</taxon>
        <taxon>Cyanophyceae</taxon>
        <taxon>Nostocales</taxon>
        <taxon>Nostocaceae</taxon>
    </lineage>
</organism>
<feature type="domain" description="TerB-C" evidence="3">
    <location>
        <begin position="277"/>
        <end position="427"/>
    </location>
</feature>
<dbReference type="EMBL" id="JAHHHN010000004">
    <property type="protein sequence ID" value="MBW4561470.1"/>
    <property type="molecule type" value="Genomic_DNA"/>
</dbReference>
<protein>
    <recommendedName>
        <fullName evidence="3">TerB-C domain-containing protein</fullName>
    </recommendedName>
</protein>
<sequence>MVLRNTSSDNSNRLKTSNTHSTVVSNRFFLGIVAFSVSFGLSLVPNWDFTKAFLTGSITVISSYAAAFCVDKRRKNHEMLVLISQQKRIRELEGLKLRLFREINKIEEHHSLLYAESKQLQNQVSECRNQRDNLHRELSSFAGQKKQLETEITTLKIEIDNLDKNKVELNNALSNLTAEKRRLELNYNISRSESNQLQAQIRDLQQEKQDIESNLTLLGRLKPQIEEKLYELRIQLQELEIEVAQKNKLLVDTINQRENIEYSLNFFQTQILEKQTELHQIQEQVVLLQEERDLLQNQVWDLLQQMETLSPDSLPEEQEDVLELFPFSELLEPLEIIDTKADATEKLPQEWSNFMEQLPSYEIQVLKSILEQENPNSAIKKIAEANITMPNLLIDSINERAHSILGELIINPDAETPEIYHEHTSNVKKMIEIHENHISN</sequence>
<keyword evidence="2" id="KW-0472">Membrane</keyword>
<evidence type="ECO:0000256" key="2">
    <source>
        <dbReference type="SAM" id="Phobius"/>
    </source>
</evidence>
<proteinExistence type="predicted"/>
<dbReference type="Gene3D" id="1.10.287.1490">
    <property type="match status" value="1"/>
</dbReference>
<keyword evidence="1" id="KW-0175">Coiled coil</keyword>
<accession>A0A951UGW2</accession>